<keyword evidence="2" id="KW-1003">Cell membrane</keyword>
<dbReference type="PROSITE" id="PS00237">
    <property type="entry name" value="G_PROTEIN_RECEP_F1_1"/>
    <property type="match status" value="1"/>
</dbReference>
<feature type="transmembrane region" description="Helical" evidence="11">
    <location>
        <begin position="78"/>
        <end position="97"/>
    </location>
</feature>
<feature type="transmembrane region" description="Helical" evidence="11">
    <location>
        <begin position="117"/>
        <end position="135"/>
    </location>
</feature>
<dbReference type="Gene3D" id="1.20.1070.10">
    <property type="entry name" value="Rhodopsin 7-helix transmembrane proteins"/>
    <property type="match status" value="1"/>
</dbReference>
<feature type="transmembrane region" description="Helical" evidence="11">
    <location>
        <begin position="250"/>
        <end position="269"/>
    </location>
</feature>
<dbReference type="Ensembl" id="ENSLOCT00000002367.1">
    <property type="protein sequence ID" value="ENSLOCP00000002362.1"/>
    <property type="gene ID" value="ENSLOCG00000002039.1"/>
</dbReference>
<dbReference type="PRINTS" id="PR00237">
    <property type="entry name" value="GPCRRHODOPSN"/>
</dbReference>
<keyword evidence="3 9" id="KW-0812">Transmembrane</keyword>
<accession>W5M1V4</accession>
<feature type="transmembrane region" description="Helical" evidence="11">
    <location>
        <begin position="44"/>
        <end position="66"/>
    </location>
</feature>
<dbReference type="HOGENOM" id="CLU_009579_8_2_1"/>
<feature type="transmembrane region" description="Helical" evidence="11">
    <location>
        <begin position="204"/>
        <end position="229"/>
    </location>
</feature>
<dbReference type="OMA" id="CHIREIV"/>
<evidence type="ECO:0000256" key="3">
    <source>
        <dbReference type="ARBA" id="ARBA00022692"/>
    </source>
</evidence>
<proteinExistence type="inferred from homology"/>
<evidence type="ECO:0000313" key="14">
    <source>
        <dbReference type="Proteomes" id="UP000018468"/>
    </source>
</evidence>
<keyword evidence="14" id="KW-1185">Reference proteome</keyword>
<dbReference type="PANTHER" id="PTHR24231">
    <property type="entry name" value="PURINOCEPTOR-RELATED G-PROTEIN COUPLED RECEPTOR"/>
    <property type="match status" value="1"/>
</dbReference>
<reference evidence="13" key="3">
    <citation type="submission" date="2025-09" db="UniProtKB">
        <authorList>
            <consortium name="Ensembl"/>
        </authorList>
    </citation>
    <scope>IDENTIFICATION</scope>
</reference>
<feature type="transmembrane region" description="Helical" evidence="11">
    <location>
        <begin position="156"/>
        <end position="178"/>
    </location>
</feature>
<dbReference type="GO" id="GO:0007186">
    <property type="term" value="P:G protein-coupled receptor signaling pathway"/>
    <property type="evidence" value="ECO:0000318"/>
    <property type="project" value="GO_Central"/>
</dbReference>
<comment type="similarity">
    <text evidence="9">Belongs to the G-protein coupled receptor 1 family.</text>
</comment>
<dbReference type="PRINTS" id="PR01157">
    <property type="entry name" value="P2YPURNOCPTR"/>
</dbReference>
<dbReference type="GO" id="GO:0038023">
    <property type="term" value="F:signaling receptor activity"/>
    <property type="evidence" value="ECO:0000318"/>
    <property type="project" value="GO_Central"/>
</dbReference>
<dbReference type="Proteomes" id="UP000018468">
    <property type="component" value="Linkage group LG14"/>
</dbReference>
<keyword evidence="6 11" id="KW-0472">Membrane</keyword>
<dbReference type="eggNOG" id="ENOG502QVWP">
    <property type="taxonomic scope" value="Eukaryota"/>
</dbReference>
<sequence length="357" mass="40734">FASVFVSGHFSKNMSLVVWNETDGGNTSLCTNIDNELNAYYVPAVYGSTFVIGVVLNSVAVVVYLFALKEWNRSNIFLFNLLLADLLYLFNLPFLVSYYKNRGIWYFGNFYCKLMRYLFHANLYTSILFLGCVSMDRYLLIAHPIKSAQIFKKWHAVLICLIVWVIVTLELLPMFFLITTENLTNSTDLKCLDYASSGNVHATFIFSMALTFTGLLLPFGILVFSYILVIRVLKDMQQRFQNADKVGKPLTLILFAMVLFSISLLPYHVMRNVRIGARMLFDQNSCPLIICRSLYNITRPLSSLNSCLNPVFYFLVGDSFRDKLLSWFKIKTNHKQNSESTTSGSVLNLSQQGETSC</sequence>
<dbReference type="InterPro" id="IPR017452">
    <property type="entry name" value="GPCR_Rhodpsn_7TM"/>
</dbReference>
<evidence type="ECO:0000256" key="11">
    <source>
        <dbReference type="SAM" id="Phobius"/>
    </source>
</evidence>
<keyword evidence="8 9" id="KW-0807">Transducer</keyword>
<feature type="domain" description="G-protein coupled receptors family 1 profile" evidence="12">
    <location>
        <begin position="56"/>
        <end position="313"/>
    </location>
</feature>
<dbReference type="EMBL" id="AHAT01022483">
    <property type="status" value="NOT_ANNOTATED_CDS"/>
    <property type="molecule type" value="Genomic_DNA"/>
</dbReference>
<evidence type="ECO:0000256" key="2">
    <source>
        <dbReference type="ARBA" id="ARBA00022475"/>
    </source>
</evidence>
<dbReference type="SUPFAM" id="SSF81321">
    <property type="entry name" value="Family A G protein-coupled receptor-like"/>
    <property type="match status" value="1"/>
</dbReference>
<evidence type="ECO:0000256" key="9">
    <source>
        <dbReference type="RuleBase" id="RU000688"/>
    </source>
</evidence>
<name>W5M1V4_LEPOC</name>
<evidence type="ECO:0000256" key="10">
    <source>
        <dbReference type="SAM" id="MobiDB-lite"/>
    </source>
</evidence>
<dbReference type="GeneTree" id="ENSGT01150000287001"/>
<evidence type="ECO:0000256" key="8">
    <source>
        <dbReference type="ARBA" id="ARBA00023224"/>
    </source>
</evidence>
<keyword evidence="7 9" id="KW-0675">Receptor</keyword>
<reference evidence="13" key="2">
    <citation type="submission" date="2025-08" db="UniProtKB">
        <authorList>
            <consortium name="Ensembl"/>
        </authorList>
    </citation>
    <scope>IDENTIFICATION</scope>
</reference>
<dbReference type="InParanoid" id="W5M1V4"/>
<dbReference type="GO" id="GO:0004930">
    <property type="term" value="F:G protein-coupled receptor activity"/>
    <property type="evidence" value="ECO:0007669"/>
    <property type="project" value="UniProtKB-KW"/>
</dbReference>
<dbReference type="GO" id="GO:0005886">
    <property type="term" value="C:plasma membrane"/>
    <property type="evidence" value="ECO:0000318"/>
    <property type="project" value="GO_Central"/>
</dbReference>
<dbReference type="PANTHER" id="PTHR24231:SF14">
    <property type="entry name" value="SUCCINATE RECEPTOR 1"/>
    <property type="match status" value="1"/>
</dbReference>
<evidence type="ECO:0000256" key="5">
    <source>
        <dbReference type="ARBA" id="ARBA00023040"/>
    </source>
</evidence>
<reference evidence="14" key="1">
    <citation type="submission" date="2011-12" db="EMBL/GenBank/DDBJ databases">
        <title>The Draft Genome of Lepisosteus oculatus.</title>
        <authorList>
            <consortium name="The Broad Institute Genome Assembly &amp; Analysis Group"/>
            <consortium name="Computational R&amp;D Group"/>
            <consortium name="and Sequencing Platform"/>
            <person name="Di Palma F."/>
            <person name="Alfoldi J."/>
            <person name="Johnson J."/>
            <person name="Berlin A."/>
            <person name="Gnerre S."/>
            <person name="Jaffe D."/>
            <person name="MacCallum I."/>
            <person name="Young S."/>
            <person name="Walker B.J."/>
            <person name="Lander E.S."/>
            <person name="Lindblad-Toh K."/>
        </authorList>
    </citation>
    <scope>NUCLEOTIDE SEQUENCE [LARGE SCALE GENOMIC DNA]</scope>
</reference>
<comment type="subcellular location">
    <subcellularLocation>
        <location evidence="1">Cell membrane</location>
        <topology evidence="1">Multi-pass membrane protein</topology>
    </subcellularLocation>
</comment>
<keyword evidence="5 9" id="KW-0297">G-protein coupled receptor</keyword>
<dbReference type="PROSITE" id="PS50262">
    <property type="entry name" value="G_PROTEIN_RECEP_F1_2"/>
    <property type="match status" value="1"/>
</dbReference>
<protein>
    <recommendedName>
        <fullName evidence="12">G-protein coupled receptors family 1 profile domain-containing protein</fullName>
    </recommendedName>
</protein>
<evidence type="ECO:0000256" key="1">
    <source>
        <dbReference type="ARBA" id="ARBA00004651"/>
    </source>
</evidence>
<dbReference type="AlphaFoldDB" id="W5M1V4"/>
<feature type="region of interest" description="Disordered" evidence="10">
    <location>
        <begin position="336"/>
        <end position="357"/>
    </location>
</feature>
<dbReference type="Pfam" id="PF00001">
    <property type="entry name" value="7tm_1"/>
    <property type="match status" value="1"/>
</dbReference>
<evidence type="ECO:0000259" key="12">
    <source>
        <dbReference type="PROSITE" id="PS50262"/>
    </source>
</evidence>
<evidence type="ECO:0000256" key="7">
    <source>
        <dbReference type="ARBA" id="ARBA00023170"/>
    </source>
</evidence>
<organism evidence="13 14">
    <name type="scientific">Lepisosteus oculatus</name>
    <name type="common">Spotted gar</name>
    <dbReference type="NCBI Taxonomy" id="7918"/>
    <lineage>
        <taxon>Eukaryota</taxon>
        <taxon>Metazoa</taxon>
        <taxon>Chordata</taxon>
        <taxon>Craniata</taxon>
        <taxon>Vertebrata</taxon>
        <taxon>Euteleostomi</taxon>
        <taxon>Actinopterygii</taxon>
        <taxon>Neopterygii</taxon>
        <taxon>Holostei</taxon>
        <taxon>Semionotiformes</taxon>
        <taxon>Lepisosteidae</taxon>
        <taxon>Lepisosteus</taxon>
    </lineage>
</organism>
<evidence type="ECO:0000313" key="13">
    <source>
        <dbReference type="Ensembl" id="ENSLOCP00000002362.1"/>
    </source>
</evidence>
<evidence type="ECO:0000256" key="4">
    <source>
        <dbReference type="ARBA" id="ARBA00022989"/>
    </source>
</evidence>
<feature type="compositionally biased region" description="Polar residues" evidence="10">
    <location>
        <begin position="338"/>
        <end position="357"/>
    </location>
</feature>
<keyword evidence="4 11" id="KW-1133">Transmembrane helix</keyword>
<evidence type="ECO:0000256" key="6">
    <source>
        <dbReference type="ARBA" id="ARBA00023136"/>
    </source>
</evidence>
<dbReference type="InterPro" id="IPR000276">
    <property type="entry name" value="GPCR_Rhodpsn"/>
</dbReference>